<evidence type="ECO:0000313" key="1">
    <source>
        <dbReference type="EMBL" id="ACO76594.1"/>
    </source>
</evidence>
<dbReference type="HOGENOM" id="CLU_3229027_0_0_6"/>
<dbReference type="EnsemblBacteria" id="ACO76594">
    <property type="protein sequence ID" value="ACO76594"/>
    <property type="gene ID" value="Avin_03340"/>
</dbReference>
<keyword evidence="2" id="KW-1185">Reference proteome</keyword>
<dbReference type="STRING" id="322710.Avin_03340"/>
<organism evidence="1 2">
    <name type="scientific">Azotobacter vinelandii (strain DJ / ATCC BAA-1303)</name>
    <dbReference type="NCBI Taxonomy" id="322710"/>
    <lineage>
        <taxon>Bacteria</taxon>
        <taxon>Pseudomonadati</taxon>
        <taxon>Pseudomonadota</taxon>
        <taxon>Gammaproteobacteria</taxon>
        <taxon>Pseudomonadales</taxon>
        <taxon>Pseudomonadaceae</taxon>
        <taxon>Azotobacter</taxon>
    </lineage>
</organism>
<proteinExistence type="predicted"/>
<protein>
    <submittedName>
        <fullName evidence="1">Uncharacterized protein</fullName>
    </submittedName>
</protein>
<reference evidence="1 2" key="1">
    <citation type="journal article" date="2009" name="J. Bacteriol.">
        <title>Genome sequence of Azotobacter vinelandii, an obligate aerobe specialized to support diverse anaerobic metabolic processes.</title>
        <authorList>
            <person name="Setubal J.C."/>
            <person name="dos Santos P."/>
            <person name="Goldman B.S."/>
            <person name="Ertesvag H."/>
            <person name="Espin G."/>
            <person name="Rubio L.M."/>
            <person name="Valla S."/>
            <person name="Almeida N.F."/>
            <person name="Balasubramanian D."/>
            <person name="Cromes L."/>
            <person name="Curatti L."/>
            <person name="Du Z."/>
            <person name="Godsy E."/>
            <person name="Goodner B."/>
            <person name="Hellner-Burris K."/>
            <person name="Hernandez J.A."/>
            <person name="Houmiel K."/>
            <person name="Imperial J."/>
            <person name="Kennedy C."/>
            <person name="Larson T.J."/>
            <person name="Latreille P."/>
            <person name="Ligon L.S."/>
            <person name="Lu J."/>
            <person name="Maerk M."/>
            <person name="Miller N.M."/>
            <person name="Norton S."/>
            <person name="O'Carroll I.P."/>
            <person name="Paulsen I."/>
            <person name="Raulfs E.C."/>
            <person name="Roemer R."/>
            <person name="Rosser J."/>
            <person name="Segura D."/>
            <person name="Slater S."/>
            <person name="Stricklin S.L."/>
            <person name="Studholme D.J."/>
            <person name="Sun J."/>
            <person name="Viana C.J."/>
            <person name="Wallin E."/>
            <person name="Wang B."/>
            <person name="Wheeler C."/>
            <person name="Zhu H."/>
            <person name="Dean D.R."/>
            <person name="Dixon R."/>
            <person name="Wood D."/>
        </authorList>
    </citation>
    <scope>NUCLEOTIDE SEQUENCE [LARGE SCALE GENOMIC DNA]</scope>
    <source>
        <strain evidence="2">DJ / ATCC BAA-1303</strain>
    </source>
</reference>
<dbReference type="Proteomes" id="UP000002424">
    <property type="component" value="Chromosome"/>
</dbReference>
<accession>C1DI97</accession>
<name>C1DI97_AZOVD</name>
<gene>
    <name evidence="1" type="ordered locus">Avin_03340</name>
</gene>
<dbReference type="EMBL" id="CP001157">
    <property type="protein sequence ID" value="ACO76594.1"/>
    <property type="molecule type" value="Genomic_DNA"/>
</dbReference>
<dbReference type="KEGG" id="avn:Avin_03340"/>
<dbReference type="AlphaFoldDB" id="C1DI97"/>
<sequence length="43" mass="4882">MGPASWRIRCHSWGGRSLASCSISHDWPMYWSTFGRPGLSREA</sequence>
<evidence type="ECO:0000313" key="2">
    <source>
        <dbReference type="Proteomes" id="UP000002424"/>
    </source>
</evidence>